<comment type="similarity">
    <text evidence="2">Belongs to the NOP14 family.</text>
</comment>
<proteinExistence type="inferred from homology"/>
<evidence type="ECO:0000256" key="1">
    <source>
        <dbReference type="ARBA" id="ARBA00004604"/>
    </source>
</evidence>
<feature type="compositionally biased region" description="Basic residues" evidence="7">
    <location>
        <begin position="1"/>
        <end position="13"/>
    </location>
</feature>
<organism evidence="9 10">
    <name type="scientific">Adineta ricciae</name>
    <name type="common">Rotifer</name>
    <dbReference type="NCBI Taxonomy" id="249248"/>
    <lineage>
        <taxon>Eukaryota</taxon>
        <taxon>Metazoa</taxon>
        <taxon>Spiralia</taxon>
        <taxon>Gnathifera</taxon>
        <taxon>Rotifera</taxon>
        <taxon>Eurotatoria</taxon>
        <taxon>Bdelloidea</taxon>
        <taxon>Adinetida</taxon>
        <taxon>Adinetidae</taxon>
        <taxon>Adineta</taxon>
    </lineage>
</organism>
<feature type="compositionally biased region" description="Basic and acidic residues" evidence="7">
    <location>
        <begin position="14"/>
        <end position="27"/>
    </location>
</feature>
<keyword evidence="10" id="KW-1185">Reference proteome</keyword>
<dbReference type="GO" id="GO:0030692">
    <property type="term" value="C:Noc4p-Nop14p complex"/>
    <property type="evidence" value="ECO:0007669"/>
    <property type="project" value="TreeGrafter"/>
</dbReference>
<sequence length="801" mass="93359">MMKKAGKSKKRRPFAADKHNFKSRVETVNKTNPFDLHVNRLKHDVLGKRRNYEKGGQPLKARSRGIEKRKRTLLKELNSVFKKSTFIDHRLGENDPTLTADERLMQRLIAERSKARPGRESRYNLNDEEDLTHYGQSLSKSDELNQKPVIDEYDDDDEPGKGRLNSEHFFGGFNSTGEQRKPQTKQEWIESMIKSTKLDKYERQRENEKIFDMTTTLDEQWKALSKLVGVREKPTKDNKETSDDYDKLVNSLRFEAKTTGAPIKSVEEREKEAAERLKALQVEENERMERPALKSILSKNRSQTHASVEELDESYYIMDGTKKRVTFNDEDEDGKNGIEATNGTEEIAENEEDNSEEVHNEDQENDEEENGDEPEEITNGDLLAEFDEIPATVDILEDRLSKDKNTLNVIWKRINDKRLPPIPKKVLTNYFDVLLDYYTSIAPNQILYNRISKNLLELLQSVNNDETKTNILNRLKQYHVHLSEEIENAKFAQVDVSLIVFLKLVAYLYPTSDFRHPITTPAMTLLVQAIQHISLNSLSSCRPALHLIDLVKLWIAKSHRYVPEVMVLFLKLLQLACPVDKSKHFISYPAKQIGNSQLLVLNKNLKSESTKLTVFDTTDLDDDNDEHRALILRTCLNHFMDFLNVYQSLSAIVEIVQPFKTLLQTLAETSKCRSISEQSREILQLIDTIQTTCLSNRKHIELCKEQTKMIRLYEPRFGLVYEGKKNSRLPKEYAERLKLRKKYKREVKSTTREIIRDNEFIAREELRQQMEKDTQRKRKVKDILSELSMQEGEYRKLQKTK</sequence>
<feature type="compositionally biased region" description="Acidic residues" evidence="7">
    <location>
        <begin position="363"/>
        <end position="376"/>
    </location>
</feature>
<feature type="compositionally biased region" description="Acidic residues" evidence="7">
    <location>
        <begin position="346"/>
        <end position="355"/>
    </location>
</feature>
<evidence type="ECO:0000256" key="3">
    <source>
        <dbReference type="ARBA" id="ARBA00022517"/>
    </source>
</evidence>
<dbReference type="AlphaFoldDB" id="A0A815YHA4"/>
<gene>
    <name evidence="8" type="ORF">EDS130_LOCUS18270</name>
    <name evidence="9" type="ORF">XAT740_LOCUS44463</name>
</gene>
<feature type="region of interest" description="Disordered" evidence="7">
    <location>
        <begin position="111"/>
        <end position="186"/>
    </location>
</feature>
<dbReference type="InterPro" id="IPR007276">
    <property type="entry name" value="Nop14"/>
</dbReference>
<evidence type="ECO:0008006" key="11">
    <source>
        <dbReference type="Google" id="ProtNLM"/>
    </source>
</evidence>
<feature type="region of interest" description="Disordered" evidence="7">
    <location>
        <begin position="1"/>
        <end position="28"/>
    </location>
</feature>
<evidence type="ECO:0000313" key="9">
    <source>
        <dbReference type="EMBL" id="CAF1570875.1"/>
    </source>
</evidence>
<keyword evidence="5" id="KW-0539">Nucleus</keyword>
<dbReference type="PANTHER" id="PTHR23183">
    <property type="entry name" value="NOP14"/>
    <property type="match status" value="1"/>
</dbReference>
<feature type="region of interest" description="Disordered" evidence="7">
    <location>
        <begin position="327"/>
        <end position="376"/>
    </location>
</feature>
<dbReference type="Pfam" id="PF04147">
    <property type="entry name" value="Nop14"/>
    <property type="match status" value="1"/>
</dbReference>
<evidence type="ECO:0000256" key="4">
    <source>
        <dbReference type="ARBA" id="ARBA00022552"/>
    </source>
</evidence>
<evidence type="ECO:0000313" key="10">
    <source>
        <dbReference type="Proteomes" id="UP000663828"/>
    </source>
</evidence>
<protein>
    <recommendedName>
        <fullName evidence="11">Nucleolar protein 14</fullName>
    </recommendedName>
</protein>
<comment type="caution">
    <text evidence="9">The sequence shown here is derived from an EMBL/GenBank/DDBJ whole genome shotgun (WGS) entry which is preliminary data.</text>
</comment>
<dbReference type="EMBL" id="CAJNOJ010000084">
    <property type="protein sequence ID" value="CAF1067707.1"/>
    <property type="molecule type" value="Genomic_DNA"/>
</dbReference>
<feature type="compositionally biased region" description="Basic and acidic residues" evidence="7">
    <location>
        <begin position="111"/>
        <end position="122"/>
    </location>
</feature>
<dbReference type="OrthoDB" id="441771at2759"/>
<keyword evidence="4" id="KW-0698">rRNA processing</keyword>
<comment type="function">
    <text evidence="6">Involved in nucleolar processing of pre-18S ribosomal RNA. Has a role in the nuclear export of 40S pre-ribosomal subunit to the cytoplasm.</text>
</comment>
<keyword evidence="3" id="KW-0690">Ribosome biogenesis</keyword>
<dbReference type="EMBL" id="CAJNOR010005642">
    <property type="protein sequence ID" value="CAF1570875.1"/>
    <property type="molecule type" value="Genomic_DNA"/>
</dbReference>
<accession>A0A815YHA4</accession>
<dbReference type="Proteomes" id="UP000663828">
    <property type="component" value="Unassembled WGS sequence"/>
</dbReference>
<evidence type="ECO:0000256" key="7">
    <source>
        <dbReference type="SAM" id="MobiDB-lite"/>
    </source>
</evidence>
<dbReference type="Proteomes" id="UP000663852">
    <property type="component" value="Unassembled WGS sequence"/>
</dbReference>
<reference evidence="9" key="1">
    <citation type="submission" date="2021-02" db="EMBL/GenBank/DDBJ databases">
        <authorList>
            <person name="Nowell W R."/>
        </authorList>
    </citation>
    <scope>NUCLEOTIDE SEQUENCE</scope>
</reference>
<evidence type="ECO:0000256" key="6">
    <source>
        <dbReference type="ARBA" id="ARBA00024695"/>
    </source>
</evidence>
<name>A0A815YHA4_ADIRI</name>
<evidence type="ECO:0000313" key="8">
    <source>
        <dbReference type="EMBL" id="CAF1067707.1"/>
    </source>
</evidence>
<evidence type="ECO:0000256" key="5">
    <source>
        <dbReference type="ARBA" id="ARBA00023242"/>
    </source>
</evidence>
<comment type="subcellular location">
    <subcellularLocation>
        <location evidence="1">Nucleus</location>
        <location evidence="1">Nucleolus</location>
    </subcellularLocation>
</comment>
<dbReference type="GO" id="GO:0030490">
    <property type="term" value="P:maturation of SSU-rRNA"/>
    <property type="evidence" value="ECO:0007669"/>
    <property type="project" value="TreeGrafter"/>
</dbReference>
<dbReference type="GO" id="GO:0032040">
    <property type="term" value="C:small-subunit processome"/>
    <property type="evidence" value="ECO:0007669"/>
    <property type="project" value="InterPro"/>
</dbReference>
<evidence type="ECO:0000256" key="2">
    <source>
        <dbReference type="ARBA" id="ARBA00007466"/>
    </source>
</evidence>
<dbReference type="PANTHER" id="PTHR23183:SF0">
    <property type="entry name" value="NUCLEOLAR PROTEIN 14"/>
    <property type="match status" value="1"/>
</dbReference>